<keyword evidence="1" id="KW-0472">Membrane</keyword>
<sequence>MGLTRGERKVLWCFALIVAGYMPPVLNLANRVSPVIFGVPFILFWSGLMVPITTCLMTYAYIVRAKEDGEDR</sequence>
<accession>A0A1X7K7D9</accession>
<evidence type="ECO:0000313" key="2">
    <source>
        <dbReference type="EMBL" id="SMG36729.1"/>
    </source>
</evidence>
<evidence type="ECO:0000313" key="3">
    <source>
        <dbReference type="Proteomes" id="UP000193355"/>
    </source>
</evidence>
<dbReference type="STRING" id="561720.SAMN06275492_1229"/>
<keyword evidence="3" id="KW-1185">Reference proteome</keyword>
<dbReference type="InterPro" id="IPR021741">
    <property type="entry name" value="DUF3311"/>
</dbReference>
<dbReference type="EMBL" id="FXBB01000022">
    <property type="protein sequence ID" value="SMG36729.1"/>
    <property type="molecule type" value="Genomic_DNA"/>
</dbReference>
<dbReference type="AlphaFoldDB" id="A0A1X7K7D9"/>
<dbReference type="RefSeq" id="WP_085544958.1">
    <property type="nucleotide sequence ID" value="NZ_FXBB01000022.1"/>
</dbReference>
<reference evidence="3" key="1">
    <citation type="submission" date="2017-04" db="EMBL/GenBank/DDBJ databases">
        <authorList>
            <person name="Varghese N."/>
            <person name="Submissions S."/>
        </authorList>
    </citation>
    <scope>NUCLEOTIDE SEQUENCE [LARGE SCALE GENOMIC DNA]</scope>
    <source>
        <strain evidence="3">USBA 82</strain>
    </source>
</reference>
<keyword evidence="1" id="KW-1133">Transmembrane helix</keyword>
<protein>
    <recommendedName>
        <fullName evidence="4">Solute:sodium symporter small subunit</fullName>
    </recommendedName>
</protein>
<name>A0A1X7K7D9_9BACT</name>
<dbReference type="Proteomes" id="UP000193355">
    <property type="component" value="Unassembled WGS sequence"/>
</dbReference>
<evidence type="ECO:0008006" key="4">
    <source>
        <dbReference type="Google" id="ProtNLM"/>
    </source>
</evidence>
<evidence type="ECO:0000256" key="1">
    <source>
        <dbReference type="SAM" id="Phobius"/>
    </source>
</evidence>
<feature type="transmembrane region" description="Helical" evidence="1">
    <location>
        <begin position="12"/>
        <end position="29"/>
    </location>
</feature>
<proteinExistence type="predicted"/>
<organism evidence="2 3">
    <name type="scientific">Dethiosulfovibrio salsuginis</name>
    <dbReference type="NCBI Taxonomy" id="561720"/>
    <lineage>
        <taxon>Bacteria</taxon>
        <taxon>Thermotogati</taxon>
        <taxon>Synergistota</taxon>
        <taxon>Synergistia</taxon>
        <taxon>Synergistales</taxon>
        <taxon>Dethiosulfovibrionaceae</taxon>
        <taxon>Dethiosulfovibrio</taxon>
    </lineage>
</organism>
<gene>
    <name evidence="2" type="ORF">SAMN06275492_1229</name>
</gene>
<dbReference type="Pfam" id="PF11755">
    <property type="entry name" value="DUF3311"/>
    <property type="match status" value="1"/>
</dbReference>
<keyword evidence="1" id="KW-0812">Transmembrane</keyword>
<feature type="transmembrane region" description="Helical" evidence="1">
    <location>
        <begin position="35"/>
        <end position="62"/>
    </location>
</feature>
<dbReference type="OrthoDB" id="3628949at2"/>